<accession>A0A0E9X110</accession>
<protein>
    <submittedName>
        <fullName evidence="1">Uncharacterized protein</fullName>
    </submittedName>
</protein>
<evidence type="ECO:0000313" key="1">
    <source>
        <dbReference type="EMBL" id="JAH96156.1"/>
    </source>
</evidence>
<organism evidence="1">
    <name type="scientific">Anguilla anguilla</name>
    <name type="common">European freshwater eel</name>
    <name type="synonym">Muraena anguilla</name>
    <dbReference type="NCBI Taxonomy" id="7936"/>
    <lineage>
        <taxon>Eukaryota</taxon>
        <taxon>Metazoa</taxon>
        <taxon>Chordata</taxon>
        <taxon>Craniata</taxon>
        <taxon>Vertebrata</taxon>
        <taxon>Euteleostomi</taxon>
        <taxon>Actinopterygii</taxon>
        <taxon>Neopterygii</taxon>
        <taxon>Teleostei</taxon>
        <taxon>Anguilliformes</taxon>
        <taxon>Anguillidae</taxon>
        <taxon>Anguilla</taxon>
    </lineage>
</organism>
<dbReference type="AlphaFoldDB" id="A0A0E9X110"/>
<proteinExistence type="predicted"/>
<dbReference type="EMBL" id="GBXM01012421">
    <property type="protein sequence ID" value="JAH96156.1"/>
    <property type="molecule type" value="Transcribed_RNA"/>
</dbReference>
<reference evidence="1" key="1">
    <citation type="submission" date="2014-11" db="EMBL/GenBank/DDBJ databases">
        <authorList>
            <person name="Amaro Gonzalez C."/>
        </authorList>
    </citation>
    <scope>NUCLEOTIDE SEQUENCE</scope>
</reference>
<name>A0A0E9X110_ANGAN</name>
<sequence>MKMLYCFYEGLFMKMFLKFYTAVSRRHKQYMCALNERVLRRVASAKRDKQASELMEDP</sequence>
<reference evidence="1" key="2">
    <citation type="journal article" date="2015" name="Fish Shellfish Immunol.">
        <title>Early steps in the European eel (Anguilla anguilla)-Vibrio vulnificus interaction in the gills: Role of the RtxA13 toxin.</title>
        <authorList>
            <person name="Callol A."/>
            <person name="Pajuelo D."/>
            <person name="Ebbesson L."/>
            <person name="Teles M."/>
            <person name="MacKenzie S."/>
            <person name="Amaro C."/>
        </authorList>
    </citation>
    <scope>NUCLEOTIDE SEQUENCE</scope>
</reference>